<organism evidence="1">
    <name type="scientific">mine drainage metagenome</name>
    <dbReference type="NCBI Taxonomy" id="410659"/>
    <lineage>
        <taxon>unclassified sequences</taxon>
        <taxon>metagenomes</taxon>
        <taxon>ecological metagenomes</taxon>
    </lineage>
</organism>
<sequence length="152" mass="17301">MVVRLVDHPRLDELFVAEDLGLQPGARLGEGLGDSHRLPILAMQLTPDDVLHFAIAQGFRLPEQQRELGRQLCAAFDQAFDSVDQVFQVEKGLSRAEHPRIDVRRESMFVDARDVLSDERRMRQVVIDARHTQQDQGDWPVLVTQQGFAPHL</sequence>
<protein>
    <submittedName>
        <fullName evidence="1">Uncharacterized protein</fullName>
    </submittedName>
</protein>
<dbReference type="EMBL" id="MLJW01007826">
    <property type="protein sequence ID" value="OIQ64802.1"/>
    <property type="molecule type" value="Genomic_DNA"/>
</dbReference>
<name>A0A1J5P166_9ZZZZ</name>
<proteinExistence type="predicted"/>
<accession>A0A1J5P166</accession>
<evidence type="ECO:0000313" key="1">
    <source>
        <dbReference type="EMBL" id="OIQ64802.1"/>
    </source>
</evidence>
<gene>
    <name evidence="1" type="ORF">GALL_536460</name>
</gene>
<reference evidence="1" key="1">
    <citation type="submission" date="2016-10" db="EMBL/GenBank/DDBJ databases">
        <title>Sequence of Gallionella enrichment culture.</title>
        <authorList>
            <person name="Poehlein A."/>
            <person name="Muehling M."/>
            <person name="Daniel R."/>
        </authorList>
    </citation>
    <scope>NUCLEOTIDE SEQUENCE</scope>
</reference>
<dbReference type="AlphaFoldDB" id="A0A1J5P166"/>
<comment type="caution">
    <text evidence="1">The sequence shown here is derived from an EMBL/GenBank/DDBJ whole genome shotgun (WGS) entry which is preliminary data.</text>
</comment>